<reference evidence="2" key="1">
    <citation type="submission" date="2020-02" db="EMBL/GenBank/DDBJ databases">
        <authorList>
            <person name="Meier V. D."/>
        </authorList>
    </citation>
    <scope>NUCLEOTIDE SEQUENCE</scope>
    <source>
        <strain evidence="2">AVDCRST_MAG12</strain>
    </source>
</reference>
<dbReference type="Pfam" id="PF07510">
    <property type="entry name" value="GmrSD_C"/>
    <property type="match status" value="1"/>
</dbReference>
<dbReference type="EMBL" id="CADCVK010000514">
    <property type="protein sequence ID" value="CAA9519108.1"/>
    <property type="molecule type" value="Genomic_DNA"/>
</dbReference>
<dbReference type="AlphaFoldDB" id="A0A6J4TBV0"/>
<protein>
    <recommendedName>
        <fullName evidence="1">GmrSD restriction endonucleases C-terminal domain-containing protein</fullName>
    </recommendedName>
</protein>
<sequence length="75" mass="8527">MGAAKKERFANVPLDLLSAEDNASKGDDGPEEWKPPRTAYHCAYSKKWINVKHYWTLSVTRAEKSALKQMLSTCR</sequence>
<evidence type="ECO:0000313" key="2">
    <source>
        <dbReference type="EMBL" id="CAA9519108.1"/>
    </source>
</evidence>
<name>A0A6J4TBV0_9ACTN</name>
<dbReference type="InterPro" id="IPR011089">
    <property type="entry name" value="GmrSD_C"/>
</dbReference>
<feature type="domain" description="GmrSD restriction endonucleases C-terminal" evidence="1">
    <location>
        <begin position="5"/>
        <end position="68"/>
    </location>
</feature>
<evidence type="ECO:0000259" key="1">
    <source>
        <dbReference type="Pfam" id="PF07510"/>
    </source>
</evidence>
<gene>
    <name evidence="2" type="ORF">AVDCRST_MAG12-3672</name>
</gene>
<organism evidence="2">
    <name type="scientific">uncultured Rubrobacteraceae bacterium</name>
    <dbReference type="NCBI Taxonomy" id="349277"/>
    <lineage>
        <taxon>Bacteria</taxon>
        <taxon>Bacillati</taxon>
        <taxon>Actinomycetota</taxon>
        <taxon>Rubrobacteria</taxon>
        <taxon>Rubrobacterales</taxon>
        <taxon>Rubrobacteraceae</taxon>
        <taxon>environmental samples</taxon>
    </lineage>
</organism>
<proteinExistence type="predicted"/>
<accession>A0A6J4TBV0</accession>